<evidence type="ECO:0000256" key="1">
    <source>
        <dbReference type="SAM" id="SignalP"/>
    </source>
</evidence>
<dbReference type="EMBL" id="JAKZGO010000005">
    <property type="protein sequence ID" value="MCH7413377.1"/>
    <property type="molecule type" value="Genomic_DNA"/>
</dbReference>
<feature type="signal peptide" evidence="1">
    <location>
        <begin position="1"/>
        <end position="22"/>
    </location>
</feature>
<reference evidence="2" key="1">
    <citation type="submission" date="2022-03" db="EMBL/GenBank/DDBJ databases">
        <title>De novo assembled genomes of Belliella spp. (Cyclobacteriaceae) strains.</title>
        <authorList>
            <person name="Szabo A."/>
            <person name="Korponai K."/>
            <person name="Felfoldi T."/>
        </authorList>
    </citation>
    <scope>NUCLEOTIDE SEQUENCE</scope>
    <source>
        <strain evidence="2">DSM 111903</strain>
    </source>
</reference>
<dbReference type="RefSeq" id="WP_241411093.1">
    <property type="nucleotide sequence ID" value="NZ_JAKZGO010000005.1"/>
</dbReference>
<name>A0ABS9VAB1_9BACT</name>
<comment type="caution">
    <text evidence="2">The sequence shown here is derived from an EMBL/GenBank/DDBJ whole genome shotgun (WGS) entry which is preliminary data.</text>
</comment>
<accession>A0ABS9VAB1</accession>
<keyword evidence="3" id="KW-1185">Reference proteome</keyword>
<dbReference type="Proteomes" id="UP001165430">
    <property type="component" value="Unassembled WGS sequence"/>
</dbReference>
<protein>
    <submittedName>
        <fullName evidence="2">Uncharacterized protein</fullName>
    </submittedName>
</protein>
<proteinExistence type="predicted"/>
<organism evidence="2 3">
    <name type="scientific">Belliella alkalica</name>
    <dbReference type="NCBI Taxonomy" id="1730871"/>
    <lineage>
        <taxon>Bacteria</taxon>
        <taxon>Pseudomonadati</taxon>
        <taxon>Bacteroidota</taxon>
        <taxon>Cytophagia</taxon>
        <taxon>Cytophagales</taxon>
        <taxon>Cyclobacteriaceae</taxon>
        <taxon>Belliella</taxon>
    </lineage>
</organism>
<evidence type="ECO:0000313" key="3">
    <source>
        <dbReference type="Proteomes" id="UP001165430"/>
    </source>
</evidence>
<sequence>MKKSIFFTAFFILLLTASFAQSSIWNTEGFTRTEDIIIIDELTESSGMQKGELIFSKAKGFISFSAINSINNRALEKLKTEASIRGASHIHITDQSIENSVFSKSSMYTARLYKESVIDPNQARTILAGKRLTIGMGKKYSRNGWKSSSTFQSTEIDINSNDPIEEKNGRIYLKQNNKNVYEIVAIDESKMLLFQERKKGTKFSLLGVSIQ</sequence>
<feature type="chain" id="PRO_5046820706" evidence="1">
    <location>
        <begin position="23"/>
        <end position="211"/>
    </location>
</feature>
<gene>
    <name evidence="2" type="ORF">MM213_07775</name>
</gene>
<evidence type="ECO:0000313" key="2">
    <source>
        <dbReference type="EMBL" id="MCH7413377.1"/>
    </source>
</evidence>
<keyword evidence="1" id="KW-0732">Signal</keyword>